<dbReference type="SMART" id="SM00409">
    <property type="entry name" value="IG"/>
    <property type="match status" value="1"/>
</dbReference>
<proteinExistence type="predicted"/>
<dbReference type="PANTHER" id="PTHR23268:SF102">
    <property type="entry name" value="IMMUNOGLOBULIN V-SET DOMAIN-CONTAINING PROTEIN"/>
    <property type="match status" value="1"/>
</dbReference>
<accession>A0AAV2JGR9</accession>
<dbReference type="GO" id="GO:0007166">
    <property type="term" value="P:cell surface receptor signaling pathway"/>
    <property type="evidence" value="ECO:0007669"/>
    <property type="project" value="TreeGrafter"/>
</dbReference>
<keyword evidence="5" id="KW-1185">Reference proteome</keyword>
<dbReference type="SMART" id="SM00406">
    <property type="entry name" value="IGv"/>
    <property type="match status" value="1"/>
</dbReference>
<dbReference type="Pfam" id="PF07686">
    <property type="entry name" value="V-set"/>
    <property type="match status" value="1"/>
</dbReference>
<feature type="domain" description="Ig-like" evidence="3">
    <location>
        <begin position="44"/>
        <end position="160"/>
    </location>
</feature>
<dbReference type="SUPFAM" id="SSF48726">
    <property type="entry name" value="Immunoglobulin"/>
    <property type="match status" value="1"/>
</dbReference>
<evidence type="ECO:0000256" key="2">
    <source>
        <dbReference type="ARBA" id="ARBA00022859"/>
    </source>
</evidence>
<evidence type="ECO:0000259" key="3">
    <source>
        <dbReference type="PROSITE" id="PS50835"/>
    </source>
</evidence>
<dbReference type="EMBL" id="OZ035834">
    <property type="protein sequence ID" value="CAL1575591.1"/>
    <property type="molecule type" value="Genomic_DNA"/>
</dbReference>
<dbReference type="GO" id="GO:0002376">
    <property type="term" value="P:immune system process"/>
    <property type="evidence" value="ECO:0007669"/>
    <property type="project" value="UniProtKB-KW"/>
</dbReference>
<reference evidence="4 5" key="1">
    <citation type="submission" date="2024-04" db="EMBL/GenBank/DDBJ databases">
        <authorList>
            <person name="Waldvogel A.-M."/>
            <person name="Schoenle A."/>
        </authorList>
    </citation>
    <scope>NUCLEOTIDE SEQUENCE [LARGE SCALE GENOMIC DNA]</scope>
</reference>
<evidence type="ECO:0000256" key="1">
    <source>
        <dbReference type="ARBA" id="ARBA00022729"/>
    </source>
</evidence>
<dbReference type="PROSITE" id="PS50835">
    <property type="entry name" value="IG_LIKE"/>
    <property type="match status" value="1"/>
</dbReference>
<protein>
    <recommendedName>
        <fullName evidence="3">Ig-like domain-containing protein</fullName>
    </recommendedName>
</protein>
<sequence length="161" mass="17867">MRNGQMQFLGYMLDTLTSTESEAKVQMSGSASKGQTSILTIEEPSSAVYYCAASLTSPPSVLVEVGAEVSLTCSHNRSDFRVMLWFRSRPNDTALDLIGYGYNKFNNDSVEQPFKENFKLKGDLKANVKNGFLIITNAQTEDHTATYYCAAREAQRSKIPL</sequence>
<dbReference type="Gene3D" id="2.60.40.10">
    <property type="entry name" value="Immunoglobulins"/>
    <property type="match status" value="1"/>
</dbReference>
<gene>
    <name evidence="4" type="ORF">KC01_LOCUS7134</name>
</gene>
<dbReference type="CDD" id="cd00099">
    <property type="entry name" value="IgV"/>
    <property type="match status" value="1"/>
</dbReference>
<dbReference type="GO" id="GO:0005886">
    <property type="term" value="C:plasma membrane"/>
    <property type="evidence" value="ECO:0007669"/>
    <property type="project" value="TreeGrafter"/>
</dbReference>
<dbReference type="InterPro" id="IPR003599">
    <property type="entry name" value="Ig_sub"/>
</dbReference>
<organism evidence="4 5">
    <name type="scientific">Knipowitschia caucasica</name>
    <name type="common">Caucasian dwarf goby</name>
    <name type="synonym">Pomatoschistus caucasicus</name>
    <dbReference type="NCBI Taxonomy" id="637954"/>
    <lineage>
        <taxon>Eukaryota</taxon>
        <taxon>Metazoa</taxon>
        <taxon>Chordata</taxon>
        <taxon>Craniata</taxon>
        <taxon>Vertebrata</taxon>
        <taxon>Euteleostomi</taxon>
        <taxon>Actinopterygii</taxon>
        <taxon>Neopterygii</taxon>
        <taxon>Teleostei</taxon>
        <taxon>Neoteleostei</taxon>
        <taxon>Acanthomorphata</taxon>
        <taxon>Gobiaria</taxon>
        <taxon>Gobiiformes</taxon>
        <taxon>Gobioidei</taxon>
        <taxon>Gobiidae</taxon>
        <taxon>Gobiinae</taxon>
        <taxon>Knipowitschia</taxon>
    </lineage>
</organism>
<dbReference type="InterPro" id="IPR013783">
    <property type="entry name" value="Ig-like_fold"/>
</dbReference>
<dbReference type="InterPro" id="IPR007110">
    <property type="entry name" value="Ig-like_dom"/>
</dbReference>
<dbReference type="InterPro" id="IPR013106">
    <property type="entry name" value="Ig_V-set"/>
</dbReference>
<dbReference type="InterPro" id="IPR050413">
    <property type="entry name" value="TCR_beta_variable"/>
</dbReference>
<dbReference type="PANTHER" id="PTHR23268">
    <property type="entry name" value="T-CELL RECEPTOR BETA CHAIN"/>
    <property type="match status" value="1"/>
</dbReference>
<keyword evidence="2" id="KW-0391">Immunity</keyword>
<name>A0AAV2JGR9_KNICA</name>
<keyword evidence="1" id="KW-0732">Signal</keyword>
<dbReference type="AlphaFoldDB" id="A0AAV2JGR9"/>
<dbReference type="Proteomes" id="UP001497482">
    <property type="component" value="Chromosome 12"/>
</dbReference>
<evidence type="ECO:0000313" key="5">
    <source>
        <dbReference type="Proteomes" id="UP001497482"/>
    </source>
</evidence>
<dbReference type="InterPro" id="IPR036179">
    <property type="entry name" value="Ig-like_dom_sf"/>
</dbReference>
<evidence type="ECO:0000313" key="4">
    <source>
        <dbReference type="EMBL" id="CAL1575591.1"/>
    </source>
</evidence>